<evidence type="ECO:0000313" key="2">
    <source>
        <dbReference type="EMBL" id="KAF2796393.1"/>
    </source>
</evidence>
<keyword evidence="3" id="KW-1185">Reference proteome</keyword>
<accession>A0A6A6XJZ0</accession>
<name>A0A6A6XJZ0_9PLEO</name>
<dbReference type="Proteomes" id="UP000799757">
    <property type="component" value="Unassembled WGS sequence"/>
</dbReference>
<evidence type="ECO:0000256" key="1">
    <source>
        <dbReference type="SAM" id="SignalP"/>
    </source>
</evidence>
<dbReference type="OrthoDB" id="3795582at2759"/>
<evidence type="ECO:0000313" key="3">
    <source>
        <dbReference type="Proteomes" id="UP000799757"/>
    </source>
</evidence>
<protein>
    <submittedName>
        <fullName evidence="2">Uncharacterized protein</fullName>
    </submittedName>
</protein>
<proteinExistence type="predicted"/>
<keyword evidence="1" id="KW-0732">Signal</keyword>
<gene>
    <name evidence="2" type="ORF">K505DRAFT_163230</name>
</gene>
<feature type="chain" id="PRO_5025435464" evidence="1">
    <location>
        <begin position="26"/>
        <end position="179"/>
    </location>
</feature>
<feature type="signal peptide" evidence="1">
    <location>
        <begin position="1"/>
        <end position="25"/>
    </location>
</feature>
<dbReference type="EMBL" id="MU001832">
    <property type="protein sequence ID" value="KAF2796393.1"/>
    <property type="molecule type" value="Genomic_DNA"/>
</dbReference>
<organism evidence="2 3">
    <name type="scientific">Melanomma pulvis-pyrius CBS 109.77</name>
    <dbReference type="NCBI Taxonomy" id="1314802"/>
    <lineage>
        <taxon>Eukaryota</taxon>
        <taxon>Fungi</taxon>
        <taxon>Dikarya</taxon>
        <taxon>Ascomycota</taxon>
        <taxon>Pezizomycotina</taxon>
        <taxon>Dothideomycetes</taxon>
        <taxon>Pleosporomycetidae</taxon>
        <taxon>Pleosporales</taxon>
        <taxon>Melanommataceae</taxon>
        <taxon>Melanomma</taxon>
    </lineage>
</organism>
<reference evidence="2" key="1">
    <citation type="journal article" date="2020" name="Stud. Mycol.">
        <title>101 Dothideomycetes genomes: a test case for predicting lifestyles and emergence of pathogens.</title>
        <authorList>
            <person name="Haridas S."/>
            <person name="Albert R."/>
            <person name="Binder M."/>
            <person name="Bloem J."/>
            <person name="Labutti K."/>
            <person name="Salamov A."/>
            <person name="Andreopoulos B."/>
            <person name="Baker S."/>
            <person name="Barry K."/>
            <person name="Bills G."/>
            <person name="Bluhm B."/>
            <person name="Cannon C."/>
            <person name="Castanera R."/>
            <person name="Culley D."/>
            <person name="Daum C."/>
            <person name="Ezra D."/>
            <person name="Gonzalez J."/>
            <person name="Henrissat B."/>
            <person name="Kuo A."/>
            <person name="Liang C."/>
            <person name="Lipzen A."/>
            <person name="Lutzoni F."/>
            <person name="Magnuson J."/>
            <person name="Mondo S."/>
            <person name="Nolan M."/>
            <person name="Ohm R."/>
            <person name="Pangilinan J."/>
            <person name="Park H.-J."/>
            <person name="Ramirez L."/>
            <person name="Alfaro M."/>
            <person name="Sun H."/>
            <person name="Tritt A."/>
            <person name="Yoshinaga Y."/>
            <person name="Zwiers L.-H."/>
            <person name="Turgeon B."/>
            <person name="Goodwin S."/>
            <person name="Spatafora J."/>
            <person name="Crous P."/>
            <person name="Grigoriev I."/>
        </authorList>
    </citation>
    <scope>NUCLEOTIDE SEQUENCE</scope>
    <source>
        <strain evidence="2">CBS 109.77</strain>
    </source>
</reference>
<dbReference type="AlphaFoldDB" id="A0A6A6XJZ0"/>
<sequence length="179" mass="19026">MHLCPLHDAQVHITLLILLSRLTRPHSTTTIPGPNKYCTKTPTATSYLPCQTSCRAGCATYTSTEMTSPSCPSTSIPNPVKPTLSLTLTTKPKPTITSPPRSRPCYTETVTASNKCPEDDLGCPPPDCIWLSTTLVPSGPVEGCCATPTLTRSRSCKGACNGACATQWVTETVTGWGAR</sequence>